<dbReference type="PATRIC" id="fig|45070.6.peg.2703"/>
<name>A0A0W0WKQ0_9GAMM</name>
<dbReference type="PANTHER" id="PTHR30522:SF0">
    <property type="entry name" value="NUCLEOSIDE TRIPHOSPHATE PYROPHOSPHOHYDROLASE"/>
    <property type="match status" value="1"/>
</dbReference>
<keyword evidence="3" id="KW-1185">Reference proteome</keyword>
<protein>
    <submittedName>
        <fullName evidence="2">Nucleotide pyrophosphohydrolase</fullName>
    </submittedName>
</protein>
<dbReference type="InterPro" id="IPR048011">
    <property type="entry name" value="NTP-PPase_MazG-like_C"/>
</dbReference>
<evidence type="ECO:0000259" key="1">
    <source>
        <dbReference type="Pfam" id="PF03819"/>
    </source>
</evidence>
<dbReference type="Pfam" id="PF03819">
    <property type="entry name" value="MazG"/>
    <property type="match status" value="1"/>
</dbReference>
<feature type="domain" description="NTP pyrophosphohydrolase MazG-like" evidence="1">
    <location>
        <begin position="30"/>
        <end position="93"/>
    </location>
</feature>
<dbReference type="InterPro" id="IPR011551">
    <property type="entry name" value="NTP_PyrPHydrolase_MazG"/>
</dbReference>
<dbReference type="STRING" id="45070.Lnau_2562"/>
<dbReference type="GO" id="GO:0046052">
    <property type="term" value="P:UTP catabolic process"/>
    <property type="evidence" value="ECO:0007669"/>
    <property type="project" value="TreeGrafter"/>
</dbReference>
<dbReference type="RefSeq" id="WP_058505549.1">
    <property type="nucleotide sequence ID" value="NZ_CAAAIF010000004.1"/>
</dbReference>
<comment type="caution">
    <text evidence="2">The sequence shown here is derived from an EMBL/GenBank/DDBJ whole genome shotgun (WGS) entry which is preliminary data.</text>
</comment>
<accession>A0A0W0WKQ0</accession>
<dbReference type="GO" id="GO:0046047">
    <property type="term" value="P:TTP catabolic process"/>
    <property type="evidence" value="ECO:0007669"/>
    <property type="project" value="TreeGrafter"/>
</dbReference>
<dbReference type="Proteomes" id="UP000054725">
    <property type="component" value="Unassembled WGS sequence"/>
</dbReference>
<dbReference type="EMBL" id="LNYO01000024">
    <property type="protein sequence ID" value="KTD32914.1"/>
    <property type="molecule type" value="Genomic_DNA"/>
</dbReference>
<dbReference type="GO" id="GO:0006203">
    <property type="term" value="P:dGTP catabolic process"/>
    <property type="evidence" value="ECO:0007669"/>
    <property type="project" value="TreeGrafter"/>
</dbReference>
<gene>
    <name evidence="2" type="ORF">Lnau_2562</name>
</gene>
<sequence>MAKQFNNALHELIIIENEARNFGFDWPHEEMIIEQALSECDEIREALANHEPSHRVQEEIGDLLHTAISLCLFAGFDPEQTLAKVATKFGARMEALKAIAKDQGLTSLKGQSTEFMMELWQKAKLARG</sequence>
<dbReference type="Gene3D" id="1.10.287.1080">
    <property type="entry name" value="MazG-like"/>
    <property type="match status" value="1"/>
</dbReference>
<dbReference type="AlphaFoldDB" id="A0A0W0WKQ0"/>
<keyword evidence="2" id="KW-0378">Hydrolase</keyword>
<dbReference type="OrthoDB" id="5916960at2"/>
<dbReference type="InterPro" id="IPR004518">
    <property type="entry name" value="MazG-like_dom"/>
</dbReference>
<dbReference type="SUPFAM" id="SSF101386">
    <property type="entry name" value="all-alpha NTP pyrophosphatases"/>
    <property type="match status" value="1"/>
</dbReference>
<proteinExistence type="predicted"/>
<dbReference type="GO" id="GO:0047429">
    <property type="term" value="F:nucleoside triphosphate diphosphatase activity"/>
    <property type="evidence" value="ECO:0007669"/>
    <property type="project" value="InterPro"/>
</dbReference>
<evidence type="ECO:0000313" key="2">
    <source>
        <dbReference type="EMBL" id="KTD32914.1"/>
    </source>
</evidence>
<evidence type="ECO:0000313" key="3">
    <source>
        <dbReference type="Proteomes" id="UP000054725"/>
    </source>
</evidence>
<dbReference type="CDD" id="cd11529">
    <property type="entry name" value="NTP-PPase_MazG_Cterm"/>
    <property type="match status" value="1"/>
</dbReference>
<organism evidence="2 3">
    <name type="scientific">Legionella nautarum</name>
    <dbReference type="NCBI Taxonomy" id="45070"/>
    <lineage>
        <taxon>Bacteria</taxon>
        <taxon>Pseudomonadati</taxon>
        <taxon>Pseudomonadota</taxon>
        <taxon>Gammaproteobacteria</taxon>
        <taxon>Legionellales</taxon>
        <taxon>Legionellaceae</taxon>
        <taxon>Legionella</taxon>
    </lineage>
</organism>
<dbReference type="GO" id="GO:0046081">
    <property type="term" value="P:dUTP catabolic process"/>
    <property type="evidence" value="ECO:0007669"/>
    <property type="project" value="TreeGrafter"/>
</dbReference>
<reference evidence="2 3" key="1">
    <citation type="submission" date="2015-11" db="EMBL/GenBank/DDBJ databases">
        <title>Genomic analysis of 38 Legionella species identifies large and diverse effector repertoires.</title>
        <authorList>
            <person name="Burstein D."/>
            <person name="Amaro F."/>
            <person name="Zusman T."/>
            <person name="Lifshitz Z."/>
            <person name="Cohen O."/>
            <person name="Gilbert J.A."/>
            <person name="Pupko T."/>
            <person name="Shuman H.A."/>
            <person name="Segal G."/>
        </authorList>
    </citation>
    <scope>NUCLEOTIDE SEQUENCE [LARGE SCALE GENOMIC DNA]</scope>
    <source>
        <strain evidence="2 3">ATCC 49506</strain>
    </source>
</reference>
<dbReference type="PANTHER" id="PTHR30522">
    <property type="entry name" value="NUCLEOSIDE TRIPHOSPHATE PYROPHOSPHOHYDROLASE"/>
    <property type="match status" value="1"/>
</dbReference>
<dbReference type="GO" id="GO:0046076">
    <property type="term" value="P:dTTP catabolic process"/>
    <property type="evidence" value="ECO:0007669"/>
    <property type="project" value="TreeGrafter"/>
</dbReference>
<dbReference type="GO" id="GO:0046061">
    <property type="term" value="P:dATP catabolic process"/>
    <property type="evidence" value="ECO:0007669"/>
    <property type="project" value="TreeGrafter"/>
</dbReference>